<dbReference type="PANTHER" id="PTHR30562">
    <property type="entry name" value="UVRC/OXIDOREDUCTASE"/>
    <property type="match status" value="1"/>
</dbReference>
<dbReference type="InterPro" id="IPR000305">
    <property type="entry name" value="GIY-YIG_endonuc"/>
</dbReference>
<dbReference type="EMBL" id="CAEZYR010000064">
    <property type="protein sequence ID" value="CAB4750535.1"/>
    <property type="molecule type" value="Genomic_DNA"/>
</dbReference>
<dbReference type="FunFam" id="3.30.420.10:FF:000045">
    <property type="entry name" value="3'-5' exonuclease DinG"/>
    <property type="match status" value="1"/>
</dbReference>
<proteinExistence type="predicted"/>
<dbReference type="GO" id="GO:0006289">
    <property type="term" value="P:nucleotide-excision repair"/>
    <property type="evidence" value="ECO:0007669"/>
    <property type="project" value="InterPro"/>
</dbReference>
<feature type="region of interest" description="Disordered" evidence="1">
    <location>
        <begin position="1"/>
        <end position="22"/>
    </location>
</feature>
<sequence>MLPLDSTSRSVDRLTTPPSTGVQRSFDDLGMPLAEVTFCVLDLETTGSSPNDCSITEIGAVKVRGGECLGTFHTLVNPGCAVPPEITVLTGITHAMLYRAPRIESVLPALLEWMGGAVFVGHNVRFDQSFLDAALVRTGRPRIANRTLDTCALARRLVRDEVPNCKLGTLASRLRLDHQPSHRALDDALATTDLLHVLIERAAGLGVTGLDDLLMLPKLGGHADLAKLRLTERLPRAPGVYLFRGHQGEVLYVGKATDLRSRVRSYFSSDTRRKVDALIRETAQFEHRVCANTLDATVRELRLIHQHRPRYNQQFRRVDQAAYVTLTTDAFPRLTVVRTPSAKALVHLGPLPSTRVARLVVEAIETAVPLRRCRARVGANGRDGMCTSAQLGVASCPCSGAIERDAYAPLVERVVRGIEHEPDLLLEPLRDRMLTLARQERFEEAADMRDRAEALASALRRQRRIDALRDTGAMRVRVPGNGGVDLHCGCLVRSWPEGADPDTELPFETARQPDGATGGPRVPLARAVADEVHAVSSWLQANAVRIELLATDVGFAELLPAVPSFSARPSRMLKPNT</sequence>
<dbReference type="AlphaFoldDB" id="A0A6J7J9W9"/>
<dbReference type="PROSITE" id="PS50164">
    <property type="entry name" value="GIY_YIG"/>
    <property type="match status" value="1"/>
</dbReference>
<feature type="region of interest" description="Disordered" evidence="1">
    <location>
        <begin position="501"/>
        <end position="520"/>
    </location>
</feature>
<dbReference type="SMART" id="SM00465">
    <property type="entry name" value="GIYc"/>
    <property type="match status" value="1"/>
</dbReference>
<dbReference type="PROSITE" id="PS50151">
    <property type="entry name" value="UVR"/>
    <property type="match status" value="1"/>
</dbReference>
<reference evidence="6" key="1">
    <citation type="submission" date="2020-05" db="EMBL/GenBank/DDBJ databases">
        <authorList>
            <person name="Chiriac C."/>
            <person name="Salcher M."/>
            <person name="Ghai R."/>
            <person name="Kavagutti S V."/>
        </authorList>
    </citation>
    <scope>NUCLEOTIDE SEQUENCE</scope>
</reference>
<dbReference type="Pfam" id="PF01541">
    <property type="entry name" value="GIY-YIG"/>
    <property type="match status" value="1"/>
</dbReference>
<evidence type="ECO:0000259" key="2">
    <source>
        <dbReference type="PROSITE" id="PS50151"/>
    </source>
</evidence>
<name>A0A6J7J9W9_9ZZZZ</name>
<dbReference type="InterPro" id="IPR050066">
    <property type="entry name" value="UvrABC_protein_C"/>
</dbReference>
<dbReference type="InterPro" id="IPR047296">
    <property type="entry name" value="GIY-YIG_UvrC_Cho"/>
</dbReference>
<dbReference type="GO" id="GO:0006260">
    <property type="term" value="P:DNA replication"/>
    <property type="evidence" value="ECO:0007669"/>
    <property type="project" value="InterPro"/>
</dbReference>
<evidence type="ECO:0000313" key="5">
    <source>
        <dbReference type="EMBL" id="CAB4834594.1"/>
    </source>
</evidence>
<organism evidence="6">
    <name type="scientific">freshwater metagenome</name>
    <dbReference type="NCBI Taxonomy" id="449393"/>
    <lineage>
        <taxon>unclassified sequences</taxon>
        <taxon>metagenomes</taxon>
        <taxon>ecological metagenomes</taxon>
    </lineage>
</organism>
<feature type="domain" description="UVR" evidence="2">
    <location>
        <begin position="423"/>
        <end position="458"/>
    </location>
</feature>
<evidence type="ECO:0000259" key="3">
    <source>
        <dbReference type="PROSITE" id="PS50164"/>
    </source>
</evidence>
<feature type="domain" description="GIY-YIG" evidence="3">
    <location>
        <begin position="236"/>
        <end position="313"/>
    </location>
</feature>
<dbReference type="InterPro" id="IPR006054">
    <property type="entry name" value="DnaQ"/>
</dbReference>
<dbReference type="GO" id="GO:0003677">
    <property type="term" value="F:DNA binding"/>
    <property type="evidence" value="ECO:0007669"/>
    <property type="project" value="InterPro"/>
</dbReference>
<dbReference type="CDD" id="cd06127">
    <property type="entry name" value="DEDDh"/>
    <property type="match status" value="1"/>
</dbReference>
<dbReference type="CDD" id="cd10434">
    <property type="entry name" value="GIY-YIG_UvrC_Cho"/>
    <property type="match status" value="1"/>
</dbReference>
<evidence type="ECO:0000256" key="1">
    <source>
        <dbReference type="SAM" id="MobiDB-lite"/>
    </source>
</evidence>
<dbReference type="InterPro" id="IPR001943">
    <property type="entry name" value="UVR_dom"/>
</dbReference>
<dbReference type="Gene3D" id="3.40.1440.10">
    <property type="entry name" value="GIY-YIG endonuclease"/>
    <property type="match status" value="1"/>
</dbReference>
<evidence type="ECO:0000313" key="6">
    <source>
        <dbReference type="EMBL" id="CAB4939631.1"/>
    </source>
</evidence>
<dbReference type="InterPro" id="IPR035901">
    <property type="entry name" value="GIY-YIG_endonuc_sf"/>
</dbReference>
<dbReference type="SUPFAM" id="SSF46600">
    <property type="entry name" value="C-terminal UvrC-binding domain of UvrB"/>
    <property type="match status" value="1"/>
</dbReference>
<dbReference type="PANTHER" id="PTHR30562:SF1">
    <property type="entry name" value="UVRABC SYSTEM PROTEIN C"/>
    <property type="match status" value="1"/>
</dbReference>
<dbReference type="GO" id="GO:0009380">
    <property type="term" value="C:excinuclease repair complex"/>
    <property type="evidence" value="ECO:0007669"/>
    <property type="project" value="TreeGrafter"/>
</dbReference>
<dbReference type="SUPFAM" id="SSF82771">
    <property type="entry name" value="GIY-YIG endonuclease"/>
    <property type="match status" value="1"/>
</dbReference>
<dbReference type="InterPro" id="IPR012337">
    <property type="entry name" value="RNaseH-like_sf"/>
</dbReference>
<dbReference type="InterPro" id="IPR013520">
    <property type="entry name" value="Ribonucl_H"/>
</dbReference>
<evidence type="ECO:0000313" key="4">
    <source>
        <dbReference type="EMBL" id="CAB4750535.1"/>
    </source>
</evidence>
<dbReference type="InterPro" id="IPR036876">
    <property type="entry name" value="UVR_dom_sf"/>
</dbReference>
<dbReference type="Pfam" id="PF00929">
    <property type="entry name" value="RNase_T"/>
    <property type="match status" value="1"/>
</dbReference>
<dbReference type="EMBL" id="CAFBMH010000217">
    <property type="protein sequence ID" value="CAB4939631.1"/>
    <property type="molecule type" value="Genomic_DNA"/>
</dbReference>
<dbReference type="SUPFAM" id="SSF53098">
    <property type="entry name" value="Ribonuclease H-like"/>
    <property type="match status" value="1"/>
</dbReference>
<dbReference type="SMART" id="SM00479">
    <property type="entry name" value="EXOIII"/>
    <property type="match status" value="1"/>
</dbReference>
<gene>
    <name evidence="4" type="ORF">UFOPK2754_01780</name>
    <name evidence="5" type="ORF">UFOPK3139_02134</name>
    <name evidence="6" type="ORF">UFOPK3543_03170</name>
</gene>
<dbReference type="EMBL" id="CAFABA010000099">
    <property type="protein sequence ID" value="CAB4834594.1"/>
    <property type="molecule type" value="Genomic_DNA"/>
</dbReference>
<dbReference type="NCBIfam" id="TIGR00573">
    <property type="entry name" value="dnaq"/>
    <property type="match status" value="1"/>
</dbReference>
<protein>
    <submittedName>
        <fullName evidence="6">Unannotated protein</fullName>
    </submittedName>
</protein>
<dbReference type="InterPro" id="IPR036397">
    <property type="entry name" value="RNaseH_sf"/>
</dbReference>
<accession>A0A6J7J9W9</accession>
<dbReference type="GO" id="GO:0003887">
    <property type="term" value="F:DNA-directed DNA polymerase activity"/>
    <property type="evidence" value="ECO:0007669"/>
    <property type="project" value="InterPro"/>
</dbReference>
<dbReference type="NCBIfam" id="NF005907">
    <property type="entry name" value="PRK07883.1-5"/>
    <property type="match status" value="1"/>
</dbReference>
<dbReference type="Gene3D" id="3.30.420.10">
    <property type="entry name" value="Ribonuclease H-like superfamily/Ribonuclease H"/>
    <property type="match status" value="1"/>
</dbReference>